<accession>A0A8X8BUT6</accession>
<gene>
    <name evidence="6" type="primary">Psmg2</name>
    <name evidence="6" type="ORF">GTO96_0009945</name>
</gene>
<organism evidence="6 7">
    <name type="scientific">Polypterus senegalus</name>
    <name type="common">Senegal bichir</name>
    <dbReference type="NCBI Taxonomy" id="55291"/>
    <lineage>
        <taxon>Eukaryota</taxon>
        <taxon>Metazoa</taxon>
        <taxon>Chordata</taxon>
        <taxon>Craniata</taxon>
        <taxon>Vertebrata</taxon>
        <taxon>Euteleostomi</taxon>
        <taxon>Actinopterygii</taxon>
        <taxon>Polypteriformes</taxon>
        <taxon>Polypteridae</taxon>
        <taxon>Polypterus</taxon>
    </lineage>
</organism>
<dbReference type="InterPro" id="IPR038389">
    <property type="entry name" value="PSMG2_sf"/>
</dbReference>
<dbReference type="PANTHER" id="PTHR12970">
    <property type="entry name" value="PROTEASOME ASSEMBLY CHAPERONE 2"/>
    <property type="match status" value="1"/>
</dbReference>
<dbReference type="Proteomes" id="UP000886611">
    <property type="component" value="Unassembled WGS sequence"/>
</dbReference>
<dbReference type="Pfam" id="PF09754">
    <property type="entry name" value="PAC2"/>
    <property type="match status" value="1"/>
</dbReference>
<feature type="non-terminal residue" evidence="6">
    <location>
        <position position="270"/>
    </location>
</feature>
<dbReference type="FunFam" id="3.40.50.10900:FF:000001">
    <property type="entry name" value="Proteasome assembly chaperone 2"/>
    <property type="match status" value="1"/>
</dbReference>
<dbReference type="PANTHER" id="PTHR12970:SF1">
    <property type="entry name" value="PROTEASOME ASSEMBLY CHAPERONE 2"/>
    <property type="match status" value="1"/>
</dbReference>
<proteinExistence type="inferred from homology"/>
<keyword evidence="7" id="KW-1185">Reference proteome</keyword>
<comment type="similarity">
    <text evidence="5">Belongs to the PSMG2 family.</text>
</comment>
<dbReference type="PIRSF" id="PIRSF010044">
    <property type="entry name" value="UCP010044"/>
    <property type="match status" value="1"/>
</dbReference>
<dbReference type="GO" id="GO:0043248">
    <property type="term" value="P:proteasome assembly"/>
    <property type="evidence" value="ECO:0007669"/>
    <property type="project" value="TreeGrafter"/>
</dbReference>
<evidence type="ECO:0000313" key="6">
    <source>
        <dbReference type="EMBL" id="KAG2467307.1"/>
    </source>
</evidence>
<dbReference type="SUPFAM" id="SSF159659">
    <property type="entry name" value="Cgl1923-like"/>
    <property type="match status" value="1"/>
</dbReference>
<dbReference type="EMBL" id="JAATIS010000859">
    <property type="protein sequence ID" value="KAG2467307.1"/>
    <property type="molecule type" value="Genomic_DNA"/>
</dbReference>
<feature type="non-terminal residue" evidence="6">
    <location>
        <position position="1"/>
    </location>
</feature>
<evidence type="ECO:0000256" key="4">
    <source>
        <dbReference type="ARBA" id="ARBA00023242"/>
    </source>
</evidence>
<evidence type="ECO:0000256" key="3">
    <source>
        <dbReference type="ARBA" id="ARBA00023186"/>
    </source>
</evidence>
<dbReference type="Gene3D" id="3.40.50.10900">
    <property type="entry name" value="PAC-like subunit"/>
    <property type="match status" value="2"/>
</dbReference>
<evidence type="ECO:0000256" key="1">
    <source>
        <dbReference type="ARBA" id="ARBA00004123"/>
    </source>
</evidence>
<keyword evidence="3" id="KW-0143">Chaperone</keyword>
<keyword evidence="4" id="KW-0539">Nucleus</keyword>
<dbReference type="GO" id="GO:0005634">
    <property type="term" value="C:nucleus"/>
    <property type="evidence" value="ECO:0007669"/>
    <property type="project" value="UniProtKB-SubCell"/>
</dbReference>
<comment type="caution">
    <text evidence="6">The sequence shown here is derived from an EMBL/GenBank/DDBJ whole genome shotgun (WGS) entry which is preliminary data.</text>
</comment>
<dbReference type="InterPro" id="IPR016562">
    <property type="entry name" value="Proteasome_assmbl_chp_2_euk"/>
</dbReference>
<reference evidence="6 7" key="1">
    <citation type="journal article" date="2021" name="Cell">
        <title>Tracing the genetic footprints of vertebrate landing in non-teleost ray-finned fishes.</title>
        <authorList>
            <person name="Bi X."/>
            <person name="Wang K."/>
            <person name="Yang L."/>
            <person name="Pan H."/>
            <person name="Jiang H."/>
            <person name="Wei Q."/>
            <person name="Fang M."/>
            <person name="Yu H."/>
            <person name="Zhu C."/>
            <person name="Cai Y."/>
            <person name="He Y."/>
            <person name="Gan X."/>
            <person name="Zeng H."/>
            <person name="Yu D."/>
            <person name="Zhu Y."/>
            <person name="Jiang H."/>
            <person name="Qiu Q."/>
            <person name="Yang H."/>
            <person name="Zhang Y.E."/>
            <person name="Wang W."/>
            <person name="Zhu M."/>
            <person name="He S."/>
            <person name="Zhang G."/>
        </authorList>
    </citation>
    <scope>NUCLEOTIDE SEQUENCE [LARGE SCALE GENOMIC DNA]</scope>
    <source>
        <strain evidence="6">Bchr_013</strain>
    </source>
</reference>
<comment type="subcellular location">
    <subcellularLocation>
        <location evidence="1">Nucleus</location>
    </subcellularLocation>
</comment>
<protein>
    <recommendedName>
        <fullName evidence="2">Proteasome assembly chaperone 2</fullName>
    </recommendedName>
</protein>
<dbReference type="AlphaFoldDB" id="A0A8X8BUT6"/>
<evidence type="ECO:0000256" key="5">
    <source>
        <dbReference type="ARBA" id="ARBA00025745"/>
    </source>
</evidence>
<dbReference type="InterPro" id="IPR019151">
    <property type="entry name" value="Proteasome_assmbl_chaperone_2"/>
</dbReference>
<sequence>MFVPVGNASPTFKDSILIMPAVSVGNVGQLAVDLLISSLNMPCVGYIHTDCLIPMVGNDPYATSEESSSELCTNAEVYFLPEKKLAVLQIRSPTVKSKTRQFRHLILSWIKSNRFSQSILLSSSHAYQCDDRQLSGSPLRYLQTLEMKNIIGDKLQKLDLNELETTPAFPGIRETEQQLWIPGGGITKRFFTECSSEHIPLAVLLIFCSEGDNIPEAFTLMNFLNQWLHLVETTGLCKLGKPVDWHIMAVEEETKAPALKDKASVSELQF</sequence>
<dbReference type="GO" id="GO:0005829">
    <property type="term" value="C:cytosol"/>
    <property type="evidence" value="ECO:0007669"/>
    <property type="project" value="TreeGrafter"/>
</dbReference>
<evidence type="ECO:0000313" key="7">
    <source>
        <dbReference type="Proteomes" id="UP000886611"/>
    </source>
</evidence>
<name>A0A8X8BUT6_POLSE</name>
<evidence type="ECO:0000256" key="2">
    <source>
        <dbReference type="ARBA" id="ARBA00019186"/>
    </source>
</evidence>